<feature type="binding site" evidence="17">
    <location>
        <position position="264"/>
    </location>
    <ligand>
        <name>(6S)-NADPHX</name>
        <dbReference type="ChEBI" id="CHEBI:64076"/>
    </ligand>
</feature>
<feature type="binding site" evidence="17">
    <location>
        <begin position="409"/>
        <end position="413"/>
    </location>
    <ligand>
        <name>AMP</name>
        <dbReference type="ChEBI" id="CHEBI:456215"/>
    </ligand>
</feature>
<dbReference type="FunFam" id="3.40.1190.20:FF:000017">
    <property type="entry name" value="Multifunctional fusion protein"/>
    <property type="match status" value="1"/>
</dbReference>
<dbReference type="InterPro" id="IPR030677">
    <property type="entry name" value="Nnr"/>
</dbReference>
<evidence type="ECO:0000256" key="18">
    <source>
        <dbReference type="HAMAP-Rule" id="MF_01966"/>
    </source>
</evidence>
<reference evidence="22 23" key="1">
    <citation type="submission" date="2018-01" db="EMBL/GenBank/DDBJ databases">
        <title>Whole genome sequencing of Histamine producing bacteria.</title>
        <authorList>
            <person name="Butler K."/>
        </authorList>
    </citation>
    <scope>NUCLEOTIDE SEQUENCE [LARGE SCALE GENOMIC DNA]</scope>
    <source>
        <strain evidence="22 23">JCM 12947</strain>
    </source>
</reference>
<feature type="binding site" evidence="17">
    <location>
        <position position="438"/>
    </location>
    <ligand>
        <name>(6S)-NADPHX</name>
        <dbReference type="ChEBI" id="CHEBI:64076"/>
    </ligand>
</feature>
<comment type="catalytic activity">
    <reaction evidence="15 17 19">
        <text>(6S)-NADHX + ADP = AMP + phosphate + NADH + H(+)</text>
        <dbReference type="Rhea" id="RHEA:32223"/>
        <dbReference type="ChEBI" id="CHEBI:15378"/>
        <dbReference type="ChEBI" id="CHEBI:43474"/>
        <dbReference type="ChEBI" id="CHEBI:57945"/>
        <dbReference type="ChEBI" id="CHEBI:64074"/>
        <dbReference type="ChEBI" id="CHEBI:456215"/>
        <dbReference type="ChEBI" id="CHEBI:456216"/>
        <dbReference type="EC" id="4.2.1.136"/>
    </reaction>
</comment>
<feature type="binding site" evidence="18">
    <location>
        <position position="65"/>
    </location>
    <ligand>
        <name>K(+)</name>
        <dbReference type="ChEBI" id="CHEBI:29103"/>
    </ligand>
</feature>
<dbReference type="OrthoDB" id="9806925at2"/>
<keyword evidence="12 17" id="KW-0456">Lyase</keyword>
<dbReference type="Proteomes" id="UP000240987">
    <property type="component" value="Unassembled WGS sequence"/>
</dbReference>
<evidence type="ECO:0000256" key="11">
    <source>
        <dbReference type="ARBA" id="ARBA00023235"/>
    </source>
</evidence>
<comment type="subunit">
    <text evidence="17">Homotetramer.</text>
</comment>
<feature type="binding site" evidence="18">
    <location>
        <begin position="64"/>
        <end position="68"/>
    </location>
    <ligand>
        <name>(6S)-NADPHX</name>
        <dbReference type="ChEBI" id="CHEBI:64076"/>
    </ligand>
</feature>
<dbReference type="FunFam" id="3.40.50.10260:FF:000003">
    <property type="entry name" value="Multifunctional fusion protein"/>
    <property type="match status" value="1"/>
</dbReference>
<dbReference type="PIRSF" id="PIRSF017184">
    <property type="entry name" value="Nnr"/>
    <property type="match status" value="1"/>
</dbReference>
<organism evidence="22 23">
    <name type="scientific">Photobacterium frigidiphilum</name>
    <dbReference type="NCBI Taxonomy" id="264736"/>
    <lineage>
        <taxon>Bacteria</taxon>
        <taxon>Pseudomonadati</taxon>
        <taxon>Pseudomonadota</taxon>
        <taxon>Gammaproteobacteria</taxon>
        <taxon>Vibrionales</taxon>
        <taxon>Vibrionaceae</taxon>
        <taxon>Photobacterium</taxon>
    </lineage>
</organism>
<dbReference type="GO" id="GO:0005524">
    <property type="term" value="F:ATP binding"/>
    <property type="evidence" value="ECO:0007669"/>
    <property type="project" value="UniProtKB-UniRule"/>
</dbReference>
<keyword evidence="8 17" id="KW-0521">NADP</keyword>
<feature type="binding site" evidence="18">
    <location>
        <position position="165"/>
    </location>
    <ligand>
        <name>K(+)</name>
        <dbReference type="ChEBI" id="CHEBI:29103"/>
    </ligand>
</feature>
<dbReference type="EC" id="4.2.1.136" evidence="19"/>
<dbReference type="PROSITE" id="PS51383">
    <property type="entry name" value="YJEF_C_3"/>
    <property type="match status" value="1"/>
</dbReference>
<dbReference type="InterPro" id="IPR029056">
    <property type="entry name" value="Ribokinase-like"/>
</dbReference>
<evidence type="ECO:0000256" key="3">
    <source>
        <dbReference type="ARBA" id="ARBA00006001"/>
    </source>
</evidence>
<comment type="similarity">
    <text evidence="18">Belongs to the NnrE/AIBP family.</text>
</comment>
<dbReference type="EC" id="5.1.99.6" evidence="19"/>
<dbReference type="GO" id="GO:0052855">
    <property type="term" value="F:ADP-dependent NAD(P)H-hydrate dehydratase activity"/>
    <property type="evidence" value="ECO:0007669"/>
    <property type="project" value="UniProtKB-UniRule"/>
</dbReference>
<comment type="catalytic activity">
    <reaction evidence="16 17 19">
        <text>(6S)-NADPHX + ADP = AMP + phosphate + NADPH + H(+)</text>
        <dbReference type="Rhea" id="RHEA:32235"/>
        <dbReference type="ChEBI" id="CHEBI:15378"/>
        <dbReference type="ChEBI" id="CHEBI:43474"/>
        <dbReference type="ChEBI" id="CHEBI:57783"/>
        <dbReference type="ChEBI" id="CHEBI:64076"/>
        <dbReference type="ChEBI" id="CHEBI:456215"/>
        <dbReference type="ChEBI" id="CHEBI:456216"/>
        <dbReference type="EC" id="4.2.1.136"/>
    </reaction>
</comment>
<dbReference type="NCBIfam" id="TIGR00196">
    <property type="entry name" value="yjeF_cterm"/>
    <property type="match status" value="1"/>
</dbReference>
<feature type="binding site" evidence="18">
    <location>
        <position position="162"/>
    </location>
    <ligand>
        <name>(6S)-NADPHX</name>
        <dbReference type="ChEBI" id="CHEBI:64076"/>
    </ligand>
</feature>
<dbReference type="InterPro" id="IPR000631">
    <property type="entry name" value="CARKD"/>
</dbReference>
<comment type="caution">
    <text evidence="22">The sequence shown here is derived from an EMBL/GenBank/DDBJ whole genome shotgun (WGS) entry which is preliminary data.</text>
</comment>
<evidence type="ECO:0000256" key="15">
    <source>
        <dbReference type="ARBA" id="ARBA00048238"/>
    </source>
</evidence>
<evidence type="ECO:0000256" key="7">
    <source>
        <dbReference type="ARBA" id="ARBA00022840"/>
    </source>
</evidence>
<keyword evidence="13" id="KW-0511">Multifunctional enzyme</keyword>
<dbReference type="Pfam" id="PF01256">
    <property type="entry name" value="Carb_kinase"/>
    <property type="match status" value="1"/>
</dbReference>
<keyword evidence="7 17" id="KW-0067">ATP-binding</keyword>
<dbReference type="CDD" id="cd01171">
    <property type="entry name" value="YXKO-related"/>
    <property type="match status" value="1"/>
</dbReference>
<feature type="binding site" evidence="18">
    <location>
        <position position="129"/>
    </location>
    <ligand>
        <name>K(+)</name>
        <dbReference type="ChEBI" id="CHEBI:29103"/>
    </ligand>
</feature>
<dbReference type="HAMAP" id="MF_01966">
    <property type="entry name" value="NADHX_epimerase"/>
    <property type="match status" value="1"/>
</dbReference>
<comment type="function">
    <text evidence="18">Catalyzes the epimerization of the S- and R-forms of NAD(P)HX, a damaged form of NAD(P)H that is a result of enzymatic or heat-dependent hydration. This is a prerequisite for the S-specific NAD(P)H-hydrate dehydratase to allow the repair of both epimers of NAD(P)HX.</text>
</comment>
<dbReference type="RefSeq" id="WP_107245138.1">
    <property type="nucleotide sequence ID" value="NZ_PYMJ01000038.1"/>
</dbReference>
<evidence type="ECO:0000256" key="9">
    <source>
        <dbReference type="ARBA" id="ARBA00022958"/>
    </source>
</evidence>
<evidence type="ECO:0000256" key="5">
    <source>
        <dbReference type="ARBA" id="ARBA00022723"/>
    </source>
</evidence>
<dbReference type="PANTHER" id="PTHR12592:SF0">
    <property type="entry name" value="ATP-DEPENDENT (S)-NAD(P)H-HYDRATE DEHYDRATASE"/>
    <property type="match status" value="1"/>
</dbReference>
<evidence type="ECO:0000313" key="22">
    <source>
        <dbReference type="EMBL" id="PSU44962.1"/>
    </source>
</evidence>
<comment type="catalytic activity">
    <reaction evidence="2 18 19">
        <text>(6R)-NADPHX = (6S)-NADPHX</text>
        <dbReference type="Rhea" id="RHEA:32227"/>
        <dbReference type="ChEBI" id="CHEBI:64076"/>
        <dbReference type="ChEBI" id="CHEBI:64077"/>
        <dbReference type="EC" id="5.1.99.6"/>
    </reaction>
</comment>
<comment type="function">
    <text evidence="17">Catalyzes the dehydration of the S-form of NAD(P)HX at the expense of ADP, which is converted to AMP. Together with NAD(P)HX epimerase, which catalyzes the epimerization of the S- and R-forms, the enzyme allows the repair of both epimers of NAD(P)HX, a damaged form of NAD(P)H that is a result of enzymatic or heat-dependent hydration.</text>
</comment>
<dbReference type="GO" id="GO:0046872">
    <property type="term" value="F:metal ion binding"/>
    <property type="evidence" value="ECO:0007669"/>
    <property type="project" value="UniProtKB-UniRule"/>
</dbReference>
<evidence type="ECO:0000256" key="6">
    <source>
        <dbReference type="ARBA" id="ARBA00022741"/>
    </source>
</evidence>
<evidence type="ECO:0000256" key="10">
    <source>
        <dbReference type="ARBA" id="ARBA00023027"/>
    </source>
</evidence>
<dbReference type="HAMAP" id="MF_01965">
    <property type="entry name" value="NADHX_dehydratase"/>
    <property type="match status" value="1"/>
</dbReference>
<evidence type="ECO:0000313" key="23">
    <source>
        <dbReference type="Proteomes" id="UP000240987"/>
    </source>
</evidence>
<evidence type="ECO:0000259" key="20">
    <source>
        <dbReference type="PROSITE" id="PS51383"/>
    </source>
</evidence>
<feature type="binding site" evidence="17">
    <location>
        <position position="437"/>
    </location>
    <ligand>
        <name>AMP</name>
        <dbReference type="ChEBI" id="CHEBI:456215"/>
    </ligand>
</feature>
<name>A0A2T3J898_9GAMM</name>
<feature type="binding site" evidence="18">
    <location>
        <begin position="133"/>
        <end position="139"/>
    </location>
    <ligand>
        <name>(6S)-NADPHX</name>
        <dbReference type="ChEBI" id="CHEBI:64076"/>
    </ligand>
</feature>
<feature type="domain" description="YjeF C-terminal" evidence="20">
    <location>
        <begin position="229"/>
        <end position="496"/>
    </location>
</feature>
<dbReference type="Gene3D" id="3.40.1190.20">
    <property type="match status" value="1"/>
</dbReference>
<keyword evidence="10 17" id="KW-0520">NAD</keyword>
<evidence type="ECO:0000256" key="13">
    <source>
        <dbReference type="ARBA" id="ARBA00023268"/>
    </source>
</evidence>
<feature type="binding site" evidence="17">
    <location>
        <position position="326"/>
    </location>
    <ligand>
        <name>(6S)-NADPHX</name>
        <dbReference type="ChEBI" id="CHEBI:64076"/>
    </ligand>
</feature>
<dbReference type="InterPro" id="IPR017953">
    <property type="entry name" value="Carbohydrate_kinase_pred_CS"/>
</dbReference>
<gene>
    <name evidence="18" type="primary">nnrE</name>
    <name evidence="17" type="synonym">nnrD</name>
    <name evidence="22" type="ORF">C9J12_24695</name>
</gene>
<evidence type="ECO:0000259" key="21">
    <source>
        <dbReference type="PROSITE" id="PS51385"/>
    </source>
</evidence>
<feature type="domain" description="YjeF N-terminal" evidence="21">
    <location>
        <begin position="16"/>
        <end position="219"/>
    </location>
</feature>
<comment type="function">
    <text evidence="14 19">Bifunctional enzyme that catalyzes the epimerization of the S- and R-forms of NAD(P)HX and the dehydration of the S-form of NAD(P)HX at the expense of ADP, which is converted to AMP. This allows the repair of both epimers of NAD(P)HX, a damaged form of NAD(P)H that is a result of enzymatic or heat-dependent hydration.</text>
</comment>
<evidence type="ECO:0000256" key="2">
    <source>
        <dbReference type="ARBA" id="ARBA00000909"/>
    </source>
</evidence>
<dbReference type="EMBL" id="PYMJ01000038">
    <property type="protein sequence ID" value="PSU44962.1"/>
    <property type="molecule type" value="Genomic_DNA"/>
</dbReference>
<dbReference type="PANTHER" id="PTHR12592">
    <property type="entry name" value="ATP-DEPENDENT (S)-NAD(P)H-HYDRATE DEHYDRATASE FAMILY MEMBER"/>
    <property type="match status" value="1"/>
</dbReference>
<dbReference type="Pfam" id="PF03853">
    <property type="entry name" value="YjeF_N"/>
    <property type="match status" value="1"/>
</dbReference>
<dbReference type="GO" id="GO:0046496">
    <property type="term" value="P:nicotinamide nucleotide metabolic process"/>
    <property type="evidence" value="ECO:0007669"/>
    <property type="project" value="UniProtKB-UniRule"/>
</dbReference>
<dbReference type="GO" id="GO:0052856">
    <property type="term" value="F:NAD(P)HX epimerase activity"/>
    <property type="evidence" value="ECO:0007669"/>
    <property type="project" value="UniProtKB-UniRule"/>
</dbReference>
<evidence type="ECO:0000256" key="8">
    <source>
        <dbReference type="ARBA" id="ARBA00022857"/>
    </source>
</evidence>
<evidence type="ECO:0000256" key="12">
    <source>
        <dbReference type="ARBA" id="ARBA00023239"/>
    </source>
</evidence>
<evidence type="ECO:0000256" key="4">
    <source>
        <dbReference type="ARBA" id="ARBA00009524"/>
    </source>
</evidence>
<comment type="similarity">
    <text evidence="4 19">In the C-terminal section; belongs to the NnrD/CARKD family.</text>
</comment>
<keyword evidence="6 17" id="KW-0547">Nucleotide-binding</keyword>
<feature type="binding site" evidence="17">
    <location>
        <position position="372"/>
    </location>
    <ligand>
        <name>(6S)-NADPHX</name>
        <dbReference type="ChEBI" id="CHEBI:64076"/>
    </ligand>
</feature>
<protein>
    <recommendedName>
        <fullName evidence="19">Bifunctional NAD(P)H-hydrate repair enzyme</fullName>
    </recommendedName>
    <alternativeName>
        <fullName evidence="19">Nicotinamide nucleotide repair protein</fullName>
    </alternativeName>
    <domain>
        <recommendedName>
            <fullName evidence="19">ADP-dependent (S)-NAD(P)H-hydrate dehydratase</fullName>
            <ecNumber evidence="19">4.2.1.136</ecNumber>
        </recommendedName>
        <alternativeName>
            <fullName evidence="19">ADP-dependent NAD(P)HX dehydratase</fullName>
        </alternativeName>
    </domain>
    <domain>
        <recommendedName>
            <fullName evidence="19">NAD(P)H-hydrate epimerase</fullName>
            <ecNumber evidence="19">5.1.99.6</ecNumber>
        </recommendedName>
    </domain>
</protein>
<dbReference type="AlphaFoldDB" id="A0A2T3J898"/>
<keyword evidence="5 18" id="KW-0479">Metal-binding</keyword>
<comment type="catalytic activity">
    <reaction evidence="1 18 19">
        <text>(6R)-NADHX = (6S)-NADHX</text>
        <dbReference type="Rhea" id="RHEA:32215"/>
        <dbReference type="ChEBI" id="CHEBI:64074"/>
        <dbReference type="ChEBI" id="CHEBI:64075"/>
        <dbReference type="EC" id="5.1.99.6"/>
    </reaction>
</comment>
<dbReference type="PROSITE" id="PS01050">
    <property type="entry name" value="YJEF_C_2"/>
    <property type="match status" value="1"/>
</dbReference>
<keyword evidence="9 18" id="KW-0630">Potassium</keyword>
<evidence type="ECO:0000256" key="1">
    <source>
        <dbReference type="ARBA" id="ARBA00000013"/>
    </source>
</evidence>
<comment type="caution">
    <text evidence="18">Lacks conserved residue(s) required for the propagation of feature annotation.</text>
</comment>
<evidence type="ECO:0000256" key="17">
    <source>
        <dbReference type="HAMAP-Rule" id="MF_01965"/>
    </source>
</evidence>
<evidence type="ECO:0000256" key="16">
    <source>
        <dbReference type="ARBA" id="ARBA00049209"/>
    </source>
</evidence>
<sequence>MMIAQLPTKLYRAEQVRHGEKAVAKILHINMYELMDRAGQAVFITLKKCFPAARSITVCCGGGNNGGDGYIVARLAHQAGLDVQLLQLDVAKALTGDAARARDAWLAAGGKIEALSDTATLTSTDVIIDALLGTGLSGAVRTNIARYISMMNQASKPIIAVDVPSGLCANTGAMLGIAINATLTVTFIGIKQGLCTGQAGHHCGELLYADLEVESTFSAVVKPSAFRVEHNYVKQCLPVRHRSAHKGSYGRVLCIGGDLGMAGAIRLAAEACARTGAGLSAVITQPDNILSIVTARPEIMVQGWSEKVQESISRVEWADVVVLGPGLGTSNWSKALFHIVRTTEKKTVFDADGLNLLAQSPDYKKNRIITPHPGEAARLLNMTIYDIERDRFSAVRKLQQKYGGVAVLKGAGTLIFDGQQLWVCTAGNPGMATGGMGDVLSGIIGALLGQGLSLADAACVGVWIHSKSADLCAQKGERGMLASDLFPYIRQLINPR</sequence>
<dbReference type="NCBIfam" id="TIGR00197">
    <property type="entry name" value="yjeF_nterm"/>
    <property type="match status" value="1"/>
</dbReference>
<dbReference type="InterPro" id="IPR036652">
    <property type="entry name" value="YjeF_N_dom_sf"/>
</dbReference>
<comment type="cofactor">
    <cofactor evidence="18 19">
        <name>K(+)</name>
        <dbReference type="ChEBI" id="CHEBI:29103"/>
    </cofactor>
    <text evidence="18 19">Binds 1 potassium ion per subunit.</text>
</comment>
<keyword evidence="11 18" id="KW-0413">Isomerase</keyword>
<dbReference type="SUPFAM" id="SSF64153">
    <property type="entry name" value="YjeF N-terminal domain-like"/>
    <property type="match status" value="1"/>
</dbReference>
<comment type="cofactor">
    <cofactor evidence="17">
        <name>Mg(2+)</name>
        <dbReference type="ChEBI" id="CHEBI:18420"/>
    </cofactor>
</comment>
<dbReference type="GO" id="GO:0110051">
    <property type="term" value="P:metabolite repair"/>
    <property type="evidence" value="ECO:0007669"/>
    <property type="project" value="TreeGrafter"/>
</dbReference>
<keyword evidence="23" id="KW-1185">Reference proteome</keyword>
<dbReference type="InterPro" id="IPR004443">
    <property type="entry name" value="YjeF_N_dom"/>
</dbReference>
<comment type="similarity">
    <text evidence="3 19">In the N-terminal section; belongs to the NnrE/AIBP family.</text>
</comment>
<accession>A0A2T3J898</accession>
<dbReference type="Gene3D" id="3.40.50.10260">
    <property type="entry name" value="YjeF N-terminal domain"/>
    <property type="match status" value="1"/>
</dbReference>
<dbReference type="SUPFAM" id="SSF53613">
    <property type="entry name" value="Ribokinase-like"/>
    <property type="match status" value="1"/>
</dbReference>
<proteinExistence type="inferred from homology"/>
<dbReference type="PROSITE" id="PS51385">
    <property type="entry name" value="YJEF_N"/>
    <property type="match status" value="1"/>
</dbReference>
<evidence type="ECO:0000256" key="14">
    <source>
        <dbReference type="ARBA" id="ARBA00025153"/>
    </source>
</evidence>
<comment type="similarity">
    <text evidence="17">Belongs to the NnrD/CARKD family.</text>
</comment>
<evidence type="ECO:0000256" key="19">
    <source>
        <dbReference type="PIRNR" id="PIRNR017184"/>
    </source>
</evidence>